<dbReference type="GO" id="GO:0004586">
    <property type="term" value="F:ornithine decarboxylase activity"/>
    <property type="evidence" value="ECO:0007669"/>
    <property type="project" value="TreeGrafter"/>
</dbReference>
<evidence type="ECO:0000256" key="2">
    <source>
        <dbReference type="ARBA" id="ARBA00008872"/>
    </source>
</evidence>
<comment type="caution">
    <text evidence="7">The sequence shown here is derived from an EMBL/GenBank/DDBJ whole genome shotgun (WGS) entry which is preliminary data.</text>
</comment>
<evidence type="ECO:0000256" key="5">
    <source>
        <dbReference type="ARBA" id="ARBA00023239"/>
    </source>
</evidence>
<sequence length="107" mass="11019">MSPLTAADLGEPLAAALAAATEDRLVYDLAGIERRHDTLLEELPGVQVRFAMKACPVDEVLAALAGRGAGADAASPGEVEQALRAGVPAGRVHYGNTVKSDRNIAEA</sequence>
<protein>
    <submittedName>
        <fullName evidence="7">Type III PLP-dependent enzyme</fullName>
    </submittedName>
</protein>
<name>A0A6G3TIV8_9ACTN</name>
<dbReference type="InterPro" id="IPR029066">
    <property type="entry name" value="PLP-binding_barrel"/>
</dbReference>
<evidence type="ECO:0000313" key="8">
    <source>
        <dbReference type="Proteomes" id="UP000475666"/>
    </source>
</evidence>
<dbReference type="InterPro" id="IPR022653">
    <property type="entry name" value="De-COase2_pyr-phos_BS"/>
</dbReference>
<evidence type="ECO:0000313" key="7">
    <source>
        <dbReference type="EMBL" id="NEC36533.1"/>
    </source>
</evidence>
<comment type="cofactor">
    <cofactor evidence="1">
        <name>pyridoxal 5'-phosphate</name>
        <dbReference type="ChEBI" id="CHEBI:597326"/>
    </cofactor>
</comment>
<evidence type="ECO:0000259" key="6">
    <source>
        <dbReference type="Pfam" id="PF02784"/>
    </source>
</evidence>
<dbReference type="AlphaFoldDB" id="A0A6G3TIV8"/>
<comment type="similarity">
    <text evidence="2">Belongs to the Orn/Lys/Arg decarboxylase class-II family.</text>
</comment>
<dbReference type="EMBL" id="JAAGMQ010000763">
    <property type="protein sequence ID" value="NEC36533.1"/>
    <property type="molecule type" value="Genomic_DNA"/>
</dbReference>
<keyword evidence="5" id="KW-0456">Lyase</keyword>
<dbReference type="PANTHER" id="PTHR11482:SF6">
    <property type="entry name" value="ORNITHINE DECARBOXYLASE 1-RELATED"/>
    <property type="match status" value="1"/>
</dbReference>
<keyword evidence="4" id="KW-0663">Pyridoxal phosphate</keyword>
<accession>A0A6G3TIV8</accession>
<dbReference type="Pfam" id="PF02784">
    <property type="entry name" value="Orn_Arg_deC_N"/>
    <property type="match status" value="1"/>
</dbReference>
<dbReference type="InterPro" id="IPR022644">
    <property type="entry name" value="De-COase2_N"/>
</dbReference>
<proteinExistence type="inferred from homology"/>
<dbReference type="PROSITE" id="PS00878">
    <property type="entry name" value="ODR_DC_2_1"/>
    <property type="match status" value="1"/>
</dbReference>
<feature type="non-terminal residue" evidence="7">
    <location>
        <position position="107"/>
    </location>
</feature>
<evidence type="ECO:0000256" key="4">
    <source>
        <dbReference type="ARBA" id="ARBA00022898"/>
    </source>
</evidence>
<dbReference type="GO" id="GO:0005737">
    <property type="term" value="C:cytoplasm"/>
    <property type="evidence" value="ECO:0007669"/>
    <property type="project" value="TreeGrafter"/>
</dbReference>
<gene>
    <name evidence="7" type="ORF">G3I66_25640</name>
</gene>
<dbReference type="Gene3D" id="3.20.20.10">
    <property type="entry name" value="Alanine racemase"/>
    <property type="match status" value="1"/>
</dbReference>
<feature type="domain" description="Orn/DAP/Arg decarboxylase 2 N-terminal" evidence="6">
    <location>
        <begin position="30"/>
        <end position="107"/>
    </location>
</feature>
<evidence type="ECO:0000256" key="3">
    <source>
        <dbReference type="ARBA" id="ARBA00022793"/>
    </source>
</evidence>
<dbReference type="Proteomes" id="UP000475666">
    <property type="component" value="Unassembled WGS sequence"/>
</dbReference>
<dbReference type="PANTHER" id="PTHR11482">
    <property type="entry name" value="ARGININE/DIAMINOPIMELATE/ORNITHINE DECARBOXYLASE"/>
    <property type="match status" value="1"/>
</dbReference>
<keyword evidence="3" id="KW-0210">Decarboxylase</keyword>
<dbReference type="InterPro" id="IPR002433">
    <property type="entry name" value="Orn_de-COase"/>
</dbReference>
<reference evidence="7 8" key="1">
    <citation type="submission" date="2020-01" db="EMBL/GenBank/DDBJ databases">
        <title>Insect and environment-associated Actinomycetes.</title>
        <authorList>
            <person name="Currrie C."/>
            <person name="Chevrette M."/>
            <person name="Carlson C."/>
            <person name="Stubbendieck R."/>
            <person name="Wendt-Pienkowski E."/>
        </authorList>
    </citation>
    <scope>NUCLEOTIDE SEQUENCE [LARGE SCALE GENOMIC DNA]</scope>
    <source>
        <strain evidence="7 8">SID7739</strain>
    </source>
</reference>
<evidence type="ECO:0000256" key="1">
    <source>
        <dbReference type="ARBA" id="ARBA00001933"/>
    </source>
</evidence>
<dbReference type="GO" id="GO:0033387">
    <property type="term" value="P:putrescine biosynthetic process from arginine, via ornithine"/>
    <property type="evidence" value="ECO:0007669"/>
    <property type="project" value="TreeGrafter"/>
</dbReference>
<organism evidence="7 8">
    <name type="scientific">Streptomyces rubrogriseus</name>
    <dbReference type="NCBI Taxonomy" id="194673"/>
    <lineage>
        <taxon>Bacteria</taxon>
        <taxon>Bacillati</taxon>
        <taxon>Actinomycetota</taxon>
        <taxon>Actinomycetes</taxon>
        <taxon>Kitasatosporales</taxon>
        <taxon>Streptomycetaceae</taxon>
        <taxon>Streptomyces</taxon>
        <taxon>Streptomyces violaceoruber group</taxon>
    </lineage>
</organism>
<dbReference type="SUPFAM" id="SSF51419">
    <property type="entry name" value="PLP-binding barrel"/>
    <property type="match status" value="1"/>
</dbReference>